<feature type="coiled-coil region" evidence="1">
    <location>
        <begin position="139"/>
        <end position="166"/>
    </location>
</feature>
<dbReference type="Proteomes" id="UP000000532">
    <property type="component" value="Plasmid pTT27"/>
</dbReference>
<dbReference type="PATRIC" id="fig|300852.9.peg.2134"/>
<dbReference type="EMBL" id="AP008227">
    <property type="protein sequence ID" value="BAD71980.1"/>
    <property type="molecule type" value="Genomic_DNA"/>
</dbReference>
<keyword evidence="3" id="KW-1185">Reference proteome</keyword>
<geneLocation type="plasmid" evidence="2 3">
    <name>pTT27</name>
</geneLocation>
<evidence type="ECO:0000313" key="2">
    <source>
        <dbReference type="EMBL" id="BAD71980.1"/>
    </source>
</evidence>
<name>Q53VY5_THET8</name>
<sequence>MAYSGWGYDPEMAAFWQELVEVYAPLAHGIPIRWRVGTKVHQAAAWRKEKGVWTVELSPLLFSRYPIFLARRYGLPMGLPPLHALVRVLEEARTLEVEEGLPGGAVLYRLPLPGPAPEGSEAWREVELEALLAEGGRLLEREAASAAEAQALAEEAKELALRLQAHPLGESDRALALLTVLEAFRKAMERLAARYEAWASDRVAREGTAYAAHLSFPQRLARLRYRDRTGE</sequence>
<protein>
    <submittedName>
        <fullName evidence="2">Uncharacterized protein</fullName>
    </submittedName>
</protein>
<evidence type="ECO:0000256" key="1">
    <source>
        <dbReference type="SAM" id="Coils"/>
    </source>
</evidence>
<evidence type="ECO:0000313" key="3">
    <source>
        <dbReference type="Proteomes" id="UP000000532"/>
    </source>
</evidence>
<keyword evidence="1" id="KW-0175">Coiled coil</keyword>
<keyword evidence="2" id="KW-0614">Plasmid</keyword>
<dbReference type="EnsemblBacteria" id="BAD71980">
    <property type="protein sequence ID" value="BAD71980"/>
    <property type="gene ID" value="BAD71980"/>
</dbReference>
<reference evidence="2 3" key="1">
    <citation type="submission" date="2004-11" db="EMBL/GenBank/DDBJ databases">
        <title>Complete genome sequence of Thermus thermophilus HB8.</title>
        <authorList>
            <person name="Masui R."/>
            <person name="Kurokawa K."/>
            <person name="Nakagawa N."/>
            <person name="Tokunaga F."/>
            <person name="Koyama Y."/>
            <person name="Shibata T."/>
            <person name="Oshima T."/>
            <person name="Yokoyama S."/>
            <person name="Yasunaga T."/>
            <person name="Kuramitsu S."/>
        </authorList>
    </citation>
    <scope>NUCLEOTIDE SEQUENCE [LARGE SCALE GENOMIC DNA]</scope>
    <source>
        <strain evidence="3">ATCC 27634 / DSM 579 / HB8</strain>
        <plasmid evidence="2 3">pTT27</plasmid>
    </source>
</reference>
<accession>Q53VY5</accession>
<dbReference type="AlphaFoldDB" id="Q53VY5"/>
<proteinExistence type="predicted"/>
<dbReference type="HOGENOM" id="CLU_1199344_0_0_0"/>
<dbReference type="KEGG" id="ttj:TTHB184"/>
<gene>
    <name evidence="2" type="ordered locus">TTHB184</name>
</gene>
<organism evidence="2 3">
    <name type="scientific">Thermus thermophilus (strain ATCC 27634 / DSM 579 / HB8)</name>
    <dbReference type="NCBI Taxonomy" id="300852"/>
    <lineage>
        <taxon>Bacteria</taxon>
        <taxon>Thermotogati</taxon>
        <taxon>Deinococcota</taxon>
        <taxon>Deinococci</taxon>
        <taxon>Thermales</taxon>
        <taxon>Thermaceae</taxon>
        <taxon>Thermus</taxon>
    </lineage>
</organism>